<keyword evidence="1 3" id="KW-0378">Hydrolase</keyword>
<dbReference type="InterPro" id="IPR029058">
    <property type="entry name" value="AB_hydrolase_fold"/>
</dbReference>
<name>A0A2T7UKT0_9RHOB</name>
<organism evidence="3 4">
    <name type="scientific">Pararhodobacter aggregans</name>
    <dbReference type="NCBI Taxonomy" id="404875"/>
    <lineage>
        <taxon>Bacteria</taxon>
        <taxon>Pseudomonadati</taxon>
        <taxon>Pseudomonadota</taxon>
        <taxon>Alphaproteobacteria</taxon>
        <taxon>Rhodobacterales</taxon>
        <taxon>Paracoccaceae</taxon>
        <taxon>Pararhodobacter</taxon>
    </lineage>
</organism>
<evidence type="ECO:0000259" key="2">
    <source>
        <dbReference type="Pfam" id="PF00561"/>
    </source>
</evidence>
<dbReference type="PRINTS" id="PR00412">
    <property type="entry name" value="EPOXHYDRLASE"/>
</dbReference>
<gene>
    <name evidence="3" type="ORF">DDE23_22095</name>
</gene>
<dbReference type="InterPro" id="IPR000639">
    <property type="entry name" value="Epox_hydrolase-like"/>
</dbReference>
<accession>A0A2T7UKT0</accession>
<dbReference type="OrthoDB" id="9804723at2"/>
<dbReference type="GO" id="GO:0016787">
    <property type="term" value="F:hydrolase activity"/>
    <property type="evidence" value="ECO:0007669"/>
    <property type="project" value="UniProtKB-KW"/>
</dbReference>
<evidence type="ECO:0000256" key="1">
    <source>
        <dbReference type="ARBA" id="ARBA00022801"/>
    </source>
</evidence>
<dbReference type="SUPFAM" id="SSF53474">
    <property type="entry name" value="alpha/beta-Hydrolases"/>
    <property type="match status" value="1"/>
</dbReference>
<proteinExistence type="predicted"/>
<sequence>MTDLYLHRWGDPSAPPVLMLHGFPEYGGAWAGVAAHLPDRHCIAPDQRGYGQSPVPGGVESYRIKPLVADIAALIEDLGAPVPVVAHDWGAAVGYALAMRRPELVSTLIVVNGVHPGPFQRELARGGVQAEASAYIEYLRDPGAEARLSAEDFAGLRRLFAAKMDMSWLTGPVLDAYLTEWSRPGVLTGMLNWYRASPLRVARPGEPLDLPAMPVEAGRVAVPHLVIWGEDDTALLPVCLEGLDAYCPDLTIRRLPGADHWICHQKPAELARLIAEWLTFRGL</sequence>
<reference evidence="3 4" key="1">
    <citation type="journal article" date="2011" name="Syst. Appl. Microbiol.">
        <title>Defluviimonas denitrificans gen. nov., sp. nov., and Pararhodobacter aggregans gen. nov., sp. nov., non-phototrophic Rhodobacteraceae from the biofilter of a marine aquaculture.</title>
        <authorList>
            <person name="Foesel B.U."/>
            <person name="Drake H.L."/>
            <person name="Schramm A."/>
        </authorList>
    </citation>
    <scope>NUCLEOTIDE SEQUENCE [LARGE SCALE GENOMIC DNA]</scope>
    <source>
        <strain evidence="3 4">D1-19</strain>
    </source>
</reference>
<protein>
    <submittedName>
        <fullName evidence="3">Alpha/beta hydrolase</fullName>
    </submittedName>
</protein>
<dbReference type="AlphaFoldDB" id="A0A2T7UKT0"/>
<dbReference type="Gene3D" id="3.40.50.1820">
    <property type="entry name" value="alpha/beta hydrolase"/>
    <property type="match status" value="1"/>
</dbReference>
<evidence type="ECO:0000313" key="4">
    <source>
        <dbReference type="Proteomes" id="UP000244810"/>
    </source>
</evidence>
<feature type="domain" description="AB hydrolase-1" evidence="2">
    <location>
        <begin position="15"/>
        <end position="267"/>
    </location>
</feature>
<evidence type="ECO:0000313" key="3">
    <source>
        <dbReference type="EMBL" id="PVE45266.1"/>
    </source>
</evidence>
<dbReference type="Proteomes" id="UP000244810">
    <property type="component" value="Unassembled WGS sequence"/>
</dbReference>
<dbReference type="Pfam" id="PF00561">
    <property type="entry name" value="Abhydrolase_1"/>
    <property type="match status" value="1"/>
</dbReference>
<dbReference type="EMBL" id="QDDR01000016">
    <property type="protein sequence ID" value="PVE45266.1"/>
    <property type="molecule type" value="Genomic_DNA"/>
</dbReference>
<comment type="caution">
    <text evidence="3">The sequence shown here is derived from an EMBL/GenBank/DDBJ whole genome shotgun (WGS) entry which is preliminary data.</text>
</comment>
<dbReference type="PANTHER" id="PTHR43329">
    <property type="entry name" value="EPOXIDE HYDROLASE"/>
    <property type="match status" value="1"/>
</dbReference>
<keyword evidence="4" id="KW-1185">Reference proteome</keyword>
<dbReference type="RefSeq" id="WP_107751763.1">
    <property type="nucleotide sequence ID" value="NZ_QBKF01000005.1"/>
</dbReference>
<dbReference type="InterPro" id="IPR000073">
    <property type="entry name" value="AB_hydrolase_1"/>
</dbReference>